<dbReference type="GO" id="GO:0000027">
    <property type="term" value="P:ribosomal large subunit assembly"/>
    <property type="evidence" value="ECO:0007669"/>
    <property type="project" value="InterPro"/>
</dbReference>
<keyword evidence="8" id="KW-1185">Reference proteome</keyword>
<dbReference type="GO" id="GO:0000463">
    <property type="term" value="P:maturation of LSU-rRNA from tricistronic rRNA transcript (SSU-rRNA, 5.8S rRNA, LSU-rRNA)"/>
    <property type="evidence" value="ECO:0007669"/>
    <property type="project" value="TreeGrafter"/>
</dbReference>
<dbReference type="AlphaFoldDB" id="A0A834G7T1"/>
<dbReference type="GO" id="GO:0005730">
    <property type="term" value="C:nucleolus"/>
    <property type="evidence" value="ECO:0007669"/>
    <property type="project" value="UniProtKB-SubCell"/>
</dbReference>
<dbReference type="InterPro" id="IPR039770">
    <property type="entry name" value="Rpf2"/>
</dbReference>
<dbReference type="OrthoDB" id="407658at2759"/>
<evidence type="ECO:0000256" key="2">
    <source>
        <dbReference type="ARBA" id="ARBA00010782"/>
    </source>
</evidence>
<accession>A0A834G7T1</accession>
<reference evidence="7" key="1">
    <citation type="submission" date="2019-11" db="EMBL/GenBank/DDBJ databases">
        <authorList>
            <person name="Liu Y."/>
            <person name="Hou J."/>
            <person name="Li T.-Q."/>
            <person name="Guan C.-H."/>
            <person name="Wu X."/>
            <person name="Wu H.-Z."/>
            <person name="Ling F."/>
            <person name="Zhang R."/>
            <person name="Shi X.-G."/>
            <person name="Ren J.-P."/>
            <person name="Chen E.-F."/>
            <person name="Sun J.-M."/>
        </authorList>
    </citation>
    <scope>NUCLEOTIDE SEQUENCE</scope>
    <source>
        <strain evidence="7">Adult_tree_wgs_1</strain>
        <tissue evidence="7">Leaves</tissue>
    </source>
</reference>
<comment type="caution">
    <text evidence="7">The sequence shown here is derived from an EMBL/GenBank/DDBJ whole genome shotgun (WGS) entry which is preliminary data.</text>
</comment>
<organism evidence="7 8">
    <name type="scientific">Rhododendron simsii</name>
    <name type="common">Sims's rhododendron</name>
    <dbReference type="NCBI Taxonomy" id="118357"/>
    <lineage>
        <taxon>Eukaryota</taxon>
        <taxon>Viridiplantae</taxon>
        <taxon>Streptophyta</taxon>
        <taxon>Embryophyta</taxon>
        <taxon>Tracheophyta</taxon>
        <taxon>Spermatophyta</taxon>
        <taxon>Magnoliopsida</taxon>
        <taxon>eudicotyledons</taxon>
        <taxon>Gunneridae</taxon>
        <taxon>Pentapetalae</taxon>
        <taxon>asterids</taxon>
        <taxon>Ericales</taxon>
        <taxon>Ericaceae</taxon>
        <taxon>Ericoideae</taxon>
        <taxon>Rhodoreae</taxon>
        <taxon>Rhododendron</taxon>
    </lineage>
</organism>
<comment type="similarity">
    <text evidence="2 4">Belongs to the RPF2 family.</text>
</comment>
<dbReference type="SMART" id="SM00879">
    <property type="entry name" value="Brix"/>
    <property type="match status" value="1"/>
</dbReference>
<evidence type="ECO:0000256" key="4">
    <source>
        <dbReference type="RuleBase" id="RU367086"/>
    </source>
</evidence>
<name>A0A834G7T1_RHOSS</name>
<comment type="subcellular location">
    <subcellularLocation>
        <location evidence="1 4">Nucleus</location>
        <location evidence="1 4">Nucleolus</location>
    </subcellularLocation>
</comment>
<evidence type="ECO:0000256" key="3">
    <source>
        <dbReference type="ARBA" id="ARBA00023242"/>
    </source>
</evidence>
<dbReference type="Proteomes" id="UP000626092">
    <property type="component" value="Unassembled WGS sequence"/>
</dbReference>
<protein>
    <recommendedName>
        <fullName evidence="4">Ribosome production factor 2 homolog</fullName>
    </recommendedName>
    <alternativeName>
        <fullName evidence="4">Ribosome biogenesis protein RPF2 homolog</fullName>
    </alternativeName>
</protein>
<evidence type="ECO:0000313" key="7">
    <source>
        <dbReference type="EMBL" id="KAF7127587.1"/>
    </source>
</evidence>
<evidence type="ECO:0000259" key="6">
    <source>
        <dbReference type="PROSITE" id="PS50833"/>
    </source>
</evidence>
<dbReference type="PROSITE" id="PS50833">
    <property type="entry name" value="BRIX"/>
    <property type="match status" value="1"/>
</dbReference>
<dbReference type="EMBL" id="WJXA01000011">
    <property type="protein sequence ID" value="KAF7127587.1"/>
    <property type="molecule type" value="Genomic_DNA"/>
</dbReference>
<evidence type="ECO:0000313" key="8">
    <source>
        <dbReference type="Proteomes" id="UP000626092"/>
    </source>
</evidence>
<evidence type="ECO:0000256" key="5">
    <source>
        <dbReference type="SAM" id="MobiDB-lite"/>
    </source>
</evidence>
<dbReference type="PANTHER" id="PTHR12728">
    <property type="entry name" value="BRIX DOMAIN CONTAINING PROTEIN"/>
    <property type="match status" value="1"/>
</dbReference>
<dbReference type="PANTHER" id="PTHR12728:SF0">
    <property type="entry name" value="RIBOSOME PRODUCTION FACTOR 2 HOMOLOG"/>
    <property type="match status" value="1"/>
</dbReference>
<keyword evidence="3 4" id="KW-0539">Nucleus</keyword>
<feature type="compositionally biased region" description="Basic and acidic residues" evidence="5">
    <location>
        <begin position="304"/>
        <end position="321"/>
    </location>
</feature>
<proteinExistence type="inferred from homology"/>
<evidence type="ECO:0000256" key="1">
    <source>
        <dbReference type="ARBA" id="ARBA00004604"/>
    </source>
</evidence>
<dbReference type="Pfam" id="PF04427">
    <property type="entry name" value="Brix"/>
    <property type="match status" value="1"/>
</dbReference>
<feature type="domain" description="Brix" evidence="6">
    <location>
        <begin position="98"/>
        <end position="321"/>
    </location>
</feature>
<dbReference type="InterPro" id="IPR007109">
    <property type="entry name" value="Brix"/>
</dbReference>
<dbReference type="GO" id="GO:0019843">
    <property type="term" value="F:rRNA binding"/>
    <property type="evidence" value="ECO:0007669"/>
    <property type="project" value="UniProtKB-UniRule"/>
</dbReference>
<sequence length="321" mass="36005">MAMLQTPSPSRIGVAAISWPRRNPPICLAFRSRRMTGIRTPAGAEFPCLVGRSAISDLLLRLRLQSSSRIMLQIKTPKTGRARREVQKRAPKLVESGKKTLILHGTKTSDVLNTVLSDIYHLKKGESIKYSRKNDSIRPFESGGETSLEFFSLKTDCSLFVFGSHSKKRPNNLVIGRTYDHHIYDLVELGVENFKSMESFSYGRKLAPRLGSKPLFAFIGEGFESVEELKHLKEVLLDLFRGEAVSNLNIAGLDRVYVCTALSSNKEKNVSRDSIQGKIGKIYMPDQQVGEKVLPNKAKGVKRERREAKLKGEAKKQKQDS</sequence>
<gene>
    <name evidence="7" type="ORF">RHSIM_Rhsim11G0063800</name>
</gene>
<feature type="region of interest" description="Disordered" evidence="5">
    <location>
        <begin position="293"/>
        <end position="321"/>
    </location>
</feature>